<dbReference type="Pfam" id="PF12796">
    <property type="entry name" value="Ank_2"/>
    <property type="match status" value="1"/>
</dbReference>
<dbReference type="AlphaFoldDB" id="A0A3M7MIY9"/>
<dbReference type="Gene3D" id="1.25.40.20">
    <property type="entry name" value="Ankyrin repeat-containing domain"/>
    <property type="match status" value="2"/>
</dbReference>
<dbReference type="InterPro" id="IPR036770">
    <property type="entry name" value="Ankyrin_rpt-contain_sf"/>
</dbReference>
<evidence type="ECO:0000313" key="5">
    <source>
        <dbReference type="Proteomes" id="UP000265663"/>
    </source>
</evidence>
<feature type="repeat" description="ANK" evidence="3">
    <location>
        <begin position="143"/>
        <end position="175"/>
    </location>
</feature>
<proteinExistence type="predicted"/>
<reference evidence="4 5" key="1">
    <citation type="journal article" date="2014" name="PLoS ONE">
        <title>De novo Genome Assembly of the Fungal Plant Pathogen Pyrenophora semeniperda.</title>
        <authorList>
            <person name="Soliai M.M."/>
            <person name="Meyer S.E."/>
            <person name="Udall J.A."/>
            <person name="Elzinga D.E."/>
            <person name="Hermansen R.A."/>
            <person name="Bodily P.M."/>
            <person name="Hart A.A."/>
            <person name="Coleman C.E."/>
        </authorList>
    </citation>
    <scope>NUCLEOTIDE SEQUENCE [LARGE SCALE GENOMIC DNA]</scope>
    <source>
        <strain evidence="4 5">CCB06</strain>
        <tissue evidence="4">Mycelium</tissue>
    </source>
</reference>
<evidence type="ECO:0000256" key="3">
    <source>
        <dbReference type="PROSITE-ProRule" id="PRU00023"/>
    </source>
</evidence>
<dbReference type="Proteomes" id="UP000265663">
    <property type="component" value="Unassembled WGS sequence"/>
</dbReference>
<keyword evidence="1" id="KW-0677">Repeat</keyword>
<organism evidence="4 5">
    <name type="scientific">Pyrenophora seminiperda CCB06</name>
    <dbReference type="NCBI Taxonomy" id="1302712"/>
    <lineage>
        <taxon>Eukaryota</taxon>
        <taxon>Fungi</taxon>
        <taxon>Dikarya</taxon>
        <taxon>Ascomycota</taxon>
        <taxon>Pezizomycotina</taxon>
        <taxon>Dothideomycetes</taxon>
        <taxon>Pleosporomycetidae</taxon>
        <taxon>Pleosporales</taxon>
        <taxon>Pleosporineae</taxon>
        <taxon>Pleosporaceae</taxon>
        <taxon>Pyrenophora</taxon>
    </lineage>
</organism>
<protein>
    <submittedName>
        <fullName evidence="4">Ankyrin repeat</fullName>
    </submittedName>
</protein>
<sequence>MESASHEGKSALHYAAMSGEMDAFKYLISVGYDPYKLDDGNKCSPVCYALSHHHLSSYVYASCLDLTHLLPGSVLQQGPKLSYRNHASRFLFRTLTRDPTLSCIQDLFDNGSTPLTSCATHGDLEGIVQGIKAGFGLEMRDSHGRTALMNACRHGRLSLVSFLVRQGSILEYTHEGQRITALQAARGHSNIIEWLLVKRWTKQGRITGSAFNSDKRERPWAGIRTVEIPLRGKYERSQDTSLLEHAIDLHGMARNGWRDMVPLGWDTVAHLVALPTDL</sequence>
<evidence type="ECO:0000313" key="4">
    <source>
        <dbReference type="EMBL" id="RMZ74450.1"/>
    </source>
</evidence>
<dbReference type="InterPro" id="IPR002110">
    <property type="entry name" value="Ankyrin_rpt"/>
</dbReference>
<dbReference type="PANTHER" id="PTHR24173">
    <property type="entry name" value="ANKYRIN REPEAT CONTAINING"/>
    <property type="match status" value="1"/>
</dbReference>
<feature type="repeat" description="ANK" evidence="3">
    <location>
        <begin position="7"/>
        <end position="39"/>
    </location>
</feature>
<keyword evidence="5" id="KW-1185">Reference proteome</keyword>
<dbReference type="PROSITE" id="PS50088">
    <property type="entry name" value="ANK_REPEAT"/>
    <property type="match status" value="2"/>
</dbReference>
<evidence type="ECO:0000256" key="2">
    <source>
        <dbReference type="ARBA" id="ARBA00023043"/>
    </source>
</evidence>
<keyword evidence="2 3" id="KW-0040">ANK repeat</keyword>
<name>A0A3M7MIY9_9PLEO</name>
<evidence type="ECO:0000256" key="1">
    <source>
        <dbReference type="ARBA" id="ARBA00022737"/>
    </source>
</evidence>
<dbReference type="EMBL" id="KE747844">
    <property type="protein sequence ID" value="RMZ74450.1"/>
    <property type="molecule type" value="Genomic_DNA"/>
</dbReference>
<dbReference type="Pfam" id="PF13637">
    <property type="entry name" value="Ank_4"/>
    <property type="match status" value="1"/>
</dbReference>
<dbReference type="SUPFAM" id="SSF48403">
    <property type="entry name" value="Ankyrin repeat"/>
    <property type="match status" value="1"/>
</dbReference>
<accession>A0A3M7MIY9</accession>
<dbReference type="PANTHER" id="PTHR24173:SF74">
    <property type="entry name" value="ANKYRIN REPEAT DOMAIN-CONTAINING PROTEIN 16"/>
    <property type="match status" value="1"/>
</dbReference>
<dbReference type="PROSITE" id="PS50297">
    <property type="entry name" value="ANK_REP_REGION"/>
    <property type="match status" value="2"/>
</dbReference>
<dbReference type="SMART" id="SM00248">
    <property type="entry name" value="ANK"/>
    <property type="match status" value="3"/>
</dbReference>
<dbReference type="OrthoDB" id="3796693at2759"/>
<gene>
    <name evidence="4" type="ORF">GMOD_00003494</name>
</gene>